<dbReference type="PANTHER" id="PTHR20953:SF3">
    <property type="entry name" value="P-LOOP CONTAINING NUCLEOSIDE TRIPHOSPHATE HYDROLASES SUPERFAMILY PROTEIN"/>
    <property type="match status" value="1"/>
</dbReference>
<evidence type="ECO:0000313" key="5">
    <source>
        <dbReference type="Proteomes" id="UP000184088"/>
    </source>
</evidence>
<evidence type="ECO:0000259" key="3">
    <source>
        <dbReference type="SMART" id="SM00382"/>
    </source>
</evidence>
<proteinExistence type="predicted"/>
<accession>A0A1M4U5R6</accession>
<protein>
    <submittedName>
        <fullName evidence="4">Stage III sporulation protein AA</fullName>
    </submittedName>
</protein>
<dbReference type="NCBIfam" id="TIGR02858">
    <property type="entry name" value="spore_III_AA"/>
    <property type="match status" value="1"/>
</dbReference>
<keyword evidence="2" id="KW-0067">ATP-binding</keyword>
<sequence>MLDEVLASLPRNIREIVMKISDVEMGKIEEIRLREDKPLSISVDSQIYHINSLGHIVDESNAYIVTHKDIESVIQLISNYSIYAFEDELKNGFITIKGGHRVGLTGRVVLDGDKIKTQKHITCVNFRITRELEGISNGILEYILNYGQIKNTLIISPPRCGKTTLLRDIARNLSLHGFNVGIVDERSEIAGCHNGVPQRNVGPNTDVLDACPKNIGILLMIRSMSPSVIITDEIGDAEDIKAINQCLKAGVSIITSIHGYDLNDIKKRINIKGLFENEFFDRYIVLSPRLGTGTLEEILDSEGNPIYKGPKRLEVIK</sequence>
<dbReference type="PANTHER" id="PTHR20953">
    <property type="entry name" value="KINASE-RELATED"/>
    <property type="match status" value="1"/>
</dbReference>
<dbReference type="InterPro" id="IPR027417">
    <property type="entry name" value="P-loop_NTPase"/>
</dbReference>
<dbReference type="Proteomes" id="UP000184088">
    <property type="component" value="Unassembled WGS sequence"/>
</dbReference>
<evidence type="ECO:0000256" key="1">
    <source>
        <dbReference type="ARBA" id="ARBA00022741"/>
    </source>
</evidence>
<dbReference type="SUPFAM" id="SSF52540">
    <property type="entry name" value="P-loop containing nucleoside triphosphate hydrolases"/>
    <property type="match status" value="1"/>
</dbReference>
<dbReference type="EMBL" id="FQVH01000002">
    <property type="protein sequence ID" value="SHE52161.1"/>
    <property type="molecule type" value="Genomic_DNA"/>
</dbReference>
<gene>
    <name evidence="4" type="ORF">SAMN02746089_00390</name>
</gene>
<dbReference type="InterPro" id="IPR045735">
    <property type="entry name" value="Spore_III_AA_AAA+_ATPase"/>
</dbReference>
<organism evidence="4 5">
    <name type="scientific">Caldanaerobius fijiensis DSM 17918</name>
    <dbReference type="NCBI Taxonomy" id="1121256"/>
    <lineage>
        <taxon>Bacteria</taxon>
        <taxon>Bacillati</taxon>
        <taxon>Bacillota</taxon>
        <taxon>Clostridia</taxon>
        <taxon>Thermoanaerobacterales</taxon>
        <taxon>Thermoanaerobacteraceae</taxon>
        <taxon>Caldanaerobius</taxon>
    </lineage>
</organism>
<evidence type="ECO:0000256" key="2">
    <source>
        <dbReference type="ARBA" id="ARBA00022840"/>
    </source>
</evidence>
<dbReference type="STRING" id="1121256.SAMN02746089_00390"/>
<feature type="domain" description="AAA+ ATPase" evidence="3">
    <location>
        <begin position="148"/>
        <end position="290"/>
    </location>
</feature>
<dbReference type="AlphaFoldDB" id="A0A1M4U5R6"/>
<keyword evidence="1" id="KW-0547">Nucleotide-binding</keyword>
<name>A0A1M4U5R6_9THEO</name>
<keyword evidence="5" id="KW-1185">Reference proteome</keyword>
<dbReference type="Pfam" id="PF19568">
    <property type="entry name" value="Spore_III_AA"/>
    <property type="match status" value="1"/>
</dbReference>
<dbReference type="RefSeq" id="WP_268761559.1">
    <property type="nucleotide sequence ID" value="NZ_FQVH01000002.1"/>
</dbReference>
<dbReference type="GO" id="GO:0005524">
    <property type="term" value="F:ATP binding"/>
    <property type="evidence" value="ECO:0007669"/>
    <property type="project" value="UniProtKB-KW"/>
</dbReference>
<dbReference type="InterPro" id="IPR014217">
    <property type="entry name" value="Spore_III_AA"/>
</dbReference>
<reference evidence="4 5" key="1">
    <citation type="submission" date="2016-11" db="EMBL/GenBank/DDBJ databases">
        <authorList>
            <person name="Jaros S."/>
            <person name="Januszkiewicz K."/>
            <person name="Wedrychowicz H."/>
        </authorList>
    </citation>
    <scope>NUCLEOTIDE SEQUENCE [LARGE SCALE GENOMIC DNA]</scope>
    <source>
        <strain evidence="4 5">DSM 17918</strain>
    </source>
</reference>
<dbReference type="SMART" id="SM00382">
    <property type="entry name" value="AAA"/>
    <property type="match status" value="1"/>
</dbReference>
<dbReference type="Gene3D" id="3.40.50.300">
    <property type="entry name" value="P-loop containing nucleotide triphosphate hydrolases"/>
    <property type="match status" value="1"/>
</dbReference>
<evidence type="ECO:0000313" key="4">
    <source>
        <dbReference type="EMBL" id="SHE52161.1"/>
    </source>
</evidence>
<dbReference type="InterPro" id="IPR003593">
    <property type="entry name" value="AAA+_ATPase"/>
</dbReference>